<dbReference type="PATRIC" id="fig|1354251.4.peg.77"/>
<sequence length="127" mass="14783">MKIVLDCREIKSIPLIEREVTIDDSKLFVSFSLIGDLNFFFEYYKDYECHDESIRSAEKFIASEEKITKDGYLSEEIGFSKQQDNSKISLLKSIMLDELNLPDDGEGFIYNGDKTYVETLLRRLSSR</sequence>
<dbReference type="OrthoDB" id="9870604at2"/>
<dbReference type="AlphaFoldDB" id="A0A1B7IX73"/>
<dbReference type="EMBL" id="LXER01000002">
    <property type="protein sequence ID" value="OAT34590.1"/>
    <property type="molecule type" value="Genomic_DNA"/>
</dbReference>
<comment type="caution">
    <text evidence="1">The sequence shown here is derived from an EMBL/GenBank/DDBJ whole genome shotgun (WGS) entry which is preliminary data.</text>
</comment>
<protein>
    <submittedName>
        <fullName evidence="1">Uncharacterized protein</fullName>
    </submittedName>
</protein>
<dbReference type="Proteomes" id="UP000078410">
    <property type="component" value="Unassembled WGS sequence"/>
</dbReference>
<organism evidence="1 2">
    <name type="scientific">Buttiauxella brennerae ATCC 51605</name>
    <dbReference type="NCBI Taxonomy" id="1354251"/>
    <lineage>
        <taxon>Bacteria</taxon>
        <taxon>Pseudomonadati</taxon>
        <taxon>Pseudomonadota</taxon>
        <taxon>Gammaproteobacteria</taxon>
        <taxon>Enterobacterales</taxon>
        <taxon>Enterobacteriaceae</taxon>
        <taxon>Buttiauxella</taxon>
    </lineage>
</organism>
<reference evidence="1 2" key="1">
    <citation type="submission" date="2016-04" db="EMBL/GenBank/DDBJ databases">
        <title>ATOL: Assembling a taxonomically balanced genome-scale reconstruction of the evolutionary history of the Enterobacteriaceae.</title>
        <authorList>
            <person name="Plunkett G.III."/>
            <person name="Neeno-Eckwall E.C."/>
            <person name="Glasner J.D."/>
            <person name="Perna N.T."/>
        </authorList>
    </citation>
    <scope>NUCLEOTIDE SEQUENCE [LARGE SCALE GENOMIC DNA]</scope>
    <source>
        <strain evidence="1 2">ATCC 51605</strain>
    </source>
</reference>
<evidence type="ECO:0000313" key="1">
    <source>
        <dbReference type="EMBL" id="OAT34590.1"/>
    </source>
</evidence>
<evidence type="ECO:0000313" key="2">
    <source>
        <dbReference type="Proteomes" id="UP000078410"/>
    </source>
</evidence>
<keyword evidence="2" id="KW-1185">Reference proteome</keyword>
<gene>
    <name evidence="1" type="ORF">M975_0076</name>
</gene>
<proteinExistence type="predicted"/>
<dbReference type="RefSeq" id="WP_064556612.1">
    <property type="nucleotide sequence ID" value="NZ_LXER01000002.1"/>
</dbReference>
<name>A0A1B7IX73_9ENTR</name>
<accession>A0A1B7IX73</accession>